<protein>
    <recommendedName>
        <fullName evidence="5">Lipoprotein</fullName>
    </recommendedName>
</protein>
<comment type="caution">
    <text evidence="3">The sequence shown here is derived from an EMBL/GenBank/DDBJ whole genome shotgun (WGS) entry which is preliminary data.</text>
</comment>
<evidence type="ECO:0000313" key="4">
    <source>
        <dbReference type="Proteomes" id="UP000560069"/>
    </source>
</evidence>
<keyword evidence="2" id="KW-0732">Signal</keyword>
<sequence length="155" mass="16370">MITQARRAAAVALCTGAAVLLGCSADPDAGEPEGPSFDSAEALYDAVDEVLRCPIFDNTNIMNIALSDGGFLEGLTCGEGMVLAWSEDREEIDEARGNFADLSEPSPAEQGPGWFVVDAEDSVQPQTGDGPEPPQPDSRDLEALAEELGAEYTEY</sequence>
<evidence type="ECO:0000313" key="3">
    <source>
        <dbReference type="EMBL" id="NYJ16966.1"/>
    </source>
</evidence>
<feature type="signal peptide" evidence="2">
    <location>
        <begin position="1"/>
        <end position="25"/>
    </location>
</feature>
<dbReference type="AlphaFoldDB" id="A0A7Z0E8M5"/>
<feature type="compositionally biased region" description="Acidic residues" evidence="1">
    <location>
        <begin position="143"/>
        <end position="155"/>
    </location>
</feature>
<organism evidence="3 4">
    <name type="scientific">Nesterenkonia sandarakina</name>
    <dbReference type="NCBI Taxonomy" id="272918"/>
    <lineage>
        <taxon>Bacteria</taxon>
        <taxon>Bacillati</taxon>
        <taxon>Actinomycetota</taxon>
        <taxon>Actinomycetes</taxon>
        <taxon>Micrococcales</taxon>
        <taxon>Micrococcaceae</taxon>
        <taxon>Nesterenkonia</taxon>
    </lineage>
</organism>
<feature type="chain" id="PRO_5030621017" description="Lipoprotein" evidence="2">
    <location>
        <begin position="26"/>
        <end position="155"/>
    </location>
</feature>
<feature type="region of interest" description="Disordered" evidence="1">
    <location>
        <begin position="118"/>
        <end position="155"/>
    </location>
</feature>
<dbReference type="Proteomes" id="UP000560069">
    <property type="component" value="Unassembled WGS sequence"/>
</dbReference>
<name>A0A7Z0E8M5_9MICC</name>
<accession>A0A7Z0E8M5</accession>
<evidence type="ECO:0008006" key="5">
    <source>
        <dbReference type="Google" id="ProtNLM"/>
    </source>
</evidence>
<reference evidence="3 4" key="1">
    <citation type="submission" date="2020-07" db="EMBL/GenBank/DDBJ databases">
        <title>Sequencing the genomes of 1000 actinobacteria strains.</title>
        <authorList>
            <person name="Klenk H.-P."/>
        </authorList>
    </citation>
    <scope>NUCLEOTIDE SEQUENCE [LARGE SCALE GENOMIC DNA]</scope>
    <source>
        <strain evidence="3 4">DSM 15664</strain>
    </source>
</reference>
<gene>
    <name evidence="3" type="ORF">HNR11_001500</name>
</gene>
<dbReference type="RefSeq" id="WP_179441792.1">
    <property type="nucleotide sequence ID" value="NZ_BAAALK010000002.1"/>
</dbReference>
<proteinExistence type="predicted"/>
<evidence type="ECO:0000256" key="2">
    <source>
        <dbReference type="SAM" id="SignalP"/>
    </source>
</evidence>
<evidence type="ECO:0000256" key="1">
    <source>
        <dbReference type="SAM" id="MobiDB-lite"/>
    </source>
</evidence>
<dbReference type="EMBL" id="JACCFQ010000001">
    <property type="protein sequence ID" value="NYJ16966.1"/>
    <property type="molecule type" value="Genomic_DNA"/>
</dbReference>
<keyword evidence="4" id="KW-1185">Reference proteome</keyword>
<dbReference type="PROSITE" id="PS51257">
    <property type="entry name" value="PROKAR_LIPOPROTEIN"/>
    <property type="match status" value="1"/>
</dbReference>